<dbReference type="Pfam" id="PF01558">
    <property type="entry name" value="POR"/>
    <property type="match status" value="1"/>
</dbReference>
<dbReference type="GO" id="GO:0043807">
    <property type="term" value="F:3-methyl-2-oxobutanoate dehydrogenase (ferredoxin) activity"/>
    <property type="evidence" value="ECO:0007669"/>
    <property type="project" value="UniProtKB-EC"/>
</dbReference>
<dbReference type="NCBIfam" id="TIGR02175">
    <property type="entry name" value="PorC_KorC"/>
    <property type="match status" value="1"/>
</dbReference>
<evidence type="ECO:0000256" key="1">
    <source>
        <dbReference type="ARBA" id="ARBA00023002"/>
    </source>
</evidence>
<proteinExistence type="predicted"/>
<dbReference type="PANTHER" id="PTHR43366">
    <property type="entry name" value="PYRUVATE SYNTHASE SUBUNIT PORC"/>
    <property type="match status" value="1"/>
</dbReference>
<evidence type="ECO:0000313" key="3">
    <source>
        <dbReference type="EMBL" id="KDA53874.1"/>
    </source>
</evidence>
<dbReference type="AlphaFoldDB" id="A0A062XWW7"/>
<keyword evidence="1 3" id="KW-0560">Oxidoreductase</keyword>
<dbReference type="OrthoDB" id="9794954at2"/>
<dbReference type="STRING" id="1312852.EG19_02555"/>
<reference evidence="3 4" key="1">
    <citation type="submission" date="2014-04" db="EMBL/GenBank/DDBJ databases">
        <title>The Genome Sequence of Thermoanaerobaculum aquaticum MP-01, The First Cultivated Group 23 Acidobacterium.</title>
        <authorList>
            <person name="Stamps B.W."/>
            <person name="Losey N.A."/>
            <person name="Lawson P.A."/>
            <person name="Stevenson B.S."/>
        </authorList>
    </citation>
    <scope>NUCLEOTIDE SEQUENCE [LARGE SCALE GENOMIC DNA]</scope>
    <source>
        <strain evidence="3 4">MP-01</strain>
    </source>
</reference>
<dbReference type="InterPro" id="IPR002869">
    <property type="entry name" value="Pyrv_flavodox_OxRed_cen"/>
</dbReference>
<dbReference type="Proteomes" id="UP000027284">
    <property type="component" value="Unassembled WGS sequence"/>
</dbReference>
<dbReference type="Gene3D" id="3.40.920.10">
    <property type="entry name" value="Pyruvate-ferredoxin oxidoreductase, PFOR, domain III"/>
    <property type="match status" value="1"/>
</dbReference>
<comment type="caution">
    <text evidence="3">The sequence shown here is derived from an EMBL/GenBank/DDBJ whole genome shotgun (WGS) entry which is preliminary data.</text>
</comment>
<dbReference type="GO" id="GO:0019164">
    <property type="term" value="F:pyruvate synthase activity"/>
    <property type="evidence" value="ECO:0007669"/>
    <property type="project" value="UniProtKB-EC"/>
</dbReference>
<keyword evidence="4" id="KW-1185">Reference proteome</keyword>
<name>A0A062XWW7_9BACT</name>
<organism evidence="3 4">
    <name type="scientific">Thermoanaerobaculum aquaticum</name>
    <dbReference type="NCBI Taxonomy" id="1312852"/>
    <lineage>
        <taxon>Bacteria</taxon>
        <taxon>Pseudomonadati</taxon>
        <taxon>Acidobacteriota</taxon>
        <taxon>Thermoanaerobaculia</taxon>
        <taxon>Thermoanaerobaculales</taxon>
        <taxon>Thermoanaerobaculaceae</taxon>
        <taxon>Thermoanaerobaculum</taxon>
    </lineage>
</organism>
<gene>
    <name evidence="3" type="ORF">EG19_02555</name>
</gene>
<dbReference type="InterPro" id="IPR051626">
    <property type="entry name" value="Oxidoreductase_gamma_subunit"/>
</dbReference>
<evidence type="ECO:0000259" key="2">
    <source>
        <dbReference type="Pfam" id="PF01558"/>
    </source>
</evidence>
<feature type="domain" description="Pyruvate/ketoisovalerate oxidoreductase catalytic" evidence="2">
    <location>
        <begin position="10"/>
        <end position="180"/>
    </location>
</feature>
<dbReference type="InterPro" id="IPR011894">
    <property type="entry name" value="PorC_KorC"/>
</dbReference>
<dbReference type="InterPro" id="IPR019752">
    <property type="entry name" value="Pyrv/ketoisovalerate_OxRed_cat"/>
</dbReference>
<sequence length="192" mass="20328">MRELRIHGRGGQGAVIASEILAEAAFLAGAYVQAFPSFGSERRGAPVAAFFRMDDKPILVRTEVYQPDGVVVLDESLVTLGLANVTQGLKVGGFVLLNSSKEPEAFAHLGSFTVATVDASRIAVEHHLGSLTAPIVNTAILGALAALTGWVSLSHLEEAIRHHVPVKPEENVAAARKAFEMVKVLEAARAGR</sequence>
<dbReference type="EC" id="1.2.7.1" evidence="3"/>
<dbReference type="RefSeq" id="WP_038048852.1">
    <property type="nucleotide sequence ID" value="NZ_JMFG01000016.1"/>
</dbReference>
<keyword evidence="3" id="KW-0670">Pyruvate</keyword>
<dbReference type="EMBL" id="JMFG01000016">
    <property type="protein sequence ID" value="KDA53874.1"/>
    <property type="molecule type" value="Genomic_DNA"/>
</dbReference>
<protein>
    <submittedName>
        <fullName evidence="3">Pyruvate ferredoxin oxidoreductase</fullName>
        <ecNumber evidence="3">1.2.7.1</ecNumber>
        <ecNumber evidence="3">1.2.7.7</ecNumber>
    </submittedName>
</protein>
<dbReference type="SUPFAM" id="SSF53323">
    <property type="entry name" value="Pyruvate-ferredoxin oxidoreductase, PFOR, domain III"/>
    <property type="match status" value="1"/>
</dbReference>
<dbReference type="PANTHER" id="PTHR43366:SF1">
    <property type="entry name" value="PYRUVATE SYNTHASE SUBUNIT PORC"/>
    <property type="match status" value="1"/>
</dbReference>
<accession>A0A062XWW7</accession>
<evidence type="ECO:0000313" key="4">
    <source>
        <dbReference type="Proteomes" id="UP000027284"/>
    </source>
</evidence>
<dbReference type="EC" id="1.2.7.7" evidence="3"/>